<gene>
    <name evidence="5" type="ORF">CA264_03705</name>
</gene>
<dbReference type="PROSITE" id="PS01124">
    <property type="entry name" value="HTH_ARAC_FAMILY_2"/>
    <property type="match status" value="1"/>
</dbReference>
<reference evidence="6" key="1">
    <citation type="submission" date="2017-05" db="EMBL/GenBank/DDBJ databases">
        <authorList>
            <person name="Ray J."/>
            <person name="Price M."/>
            <person name="Deutschbauer A."/>
        </authorList>
    </citation>
    <scope>NUCLEOTIDE SEQUENCE [LARGE SCALE GENOMIC DNA]</scope>
    <source>
        <strain evidence="6">DSM 19842</strain>
    </source>
</reference>
<dbReference type="STRING" id="709015.GCA_000472485_00735"/>
<name>A0A1X9YP18_9BACT</name>
<keyword evidence="6" id="KW-1185">Reference proteome</keyword>
<dbReference type="GO" id="GO:0043565">
    <property type="term" value="F:sequence-specific DNA binding"/>
    <property type="evidence" value="ECO:0007669"/>
    <property type="project" value="InterPro"/>
</dbReference>
<evidence type="ECO:0000259" key="4">
    <source>
        <dbReference type="PROSITE" id="PS01124"/>
    </source>
</evidence>
<dbReference type="SUPFAM" id="SSF51215">
    <property type="entry name" value="Regulatory protein AraC"/>
    <property type="match status" value="1"/>
</dbReference>
<dbReference type="InterPro" id="IPR037923">
    <property type="entry name" value="HTH-like"/>
</dbReference>
<organism evidence="5 6">
    <name type="scientific">Pontibacter actiniarum</name>
    <dbReference type="NCBI Taxonomy" id="323450"/>
    <lineage>
        <taxon>Bacteria</taxon>
        <taxon>Pseudomonadati</taxon>
        <taxon>Bacteroidota</taxon>
        <taxon>Cytophagia</taxon>
        <taxon>Cytophagales</taxon>
        <taxon>Hymenobacteraceae</taxon>
        <taxon>Pontibacter</taxon>
    </lineage>
</organism>
<keyword evidence="2" id="KW-0238">DNA-binding</keyword>
<evidence type="ECO:0000256" key="1">
    <source>
        <dbReference type="ARBA" id="ARBA00023015"/>
    </source>
</evidence>
<dbReference type="AlphaFoldDB" id="A0A1X9YP18"/>
<proteinExistence type="predicted"/>
<dbReference type="InterPro" id="IPR020449">
    <property type="entry name" value="Tscrpt_reg_AraC-type_HTH"/>
</dbReference>
<dbReference type="PANTHER" id="PTHR43280:SF32">
    <property type="entry name" value="TRANSCRIPTIONAL REGULATORY PROTEIN"/>
    <property type="match status" value="1"/>
</dbReference>
<evidence type="ECO:0000256" key="3">
    <source>
        <dbReference type="ARBA" id="ARBA00023163"/>
    </source>
</evidence>
<evidence type="ECO:0000313" key="6">
    <source>
        <dbReference type="Proteomes" id="UP000266292"/>
    </source>
</evidence>
<dbReference type="InterPro" id="IPR018060">
    <property type="entry name" value="HTH_AraC"/>
</dbReference>
<dbReference type="EMBL" id="CP021235">
    <property type="protein sequence ID" value="ARS34623.1"/>
    <property type="molecule type" value="Genomic_DNA"/>
</dbReference>
<dbReference type="RefSeq" id="WP_025604713.1">
    <property type="nucleotide sequence ID" value="NZ_CP021235.1"/>
</dbReference>
<dbReference type="OrthoDB" id="9793451at2"/>
<dbReference type="GO" id="GO:0003700">
    <property type="term" value="F:DNA-binding transcription factor activity"/>
    <property type="evidence" value="ECO:0007669"/>
    <property type="project" value="InterPro"/>
</dbReference>
<dbReference type="Gene3D" id="1.10.10.60">
    <property type="entry name" value="Homeodomain-like"/>
    <property type="match status" value="1"/>
</dbReference>
<feature type="domain" description="HTH araC/xylS-type" evidence="4">
    <location>
        <begin position="183"/>
        <end position="281"/>
    </location>
</feature>
<evidence type="ECO:0000256" key="2">
    <source>
        <dbReference type="ARBA" id="ARBA00023125"/>
    </source>
</evidence>
<dbReference type="PANTHER" id="PTHR43280">
    <property type="entry name" value="ARAC-FAMILY TRANSCRIPTIONAL REGULATOR"/>
    <property type="match status" value="1"/>
</dbReference>
<sequence length="295" mass="34262">MKHAGAEQLPIQDLLNQKALTIMPLETYASELSEVPHSHDAYMIMYVQETKGGDNLIDFQHYPLQAGRVFLLRPGQAHQRQSRQEKGVLVSFSERFLQETGMRAHDTFVIFSSVYQHPYLDLPDKLRQIFEELVSLMIKELQEPQPDMAILSRYLYVLLQYLLRECHVQIEKITPARQSERLFRLSSLVESHYREHRSVNFYADALNITPKHLNSLCRQYLRTTVADMQHERLLVESKRLLFFSSLSVKEIAYELGFDDASYFVRFFKRMTGLTPTQLRNGGSESTMLAAENPAT</sequence>
<dbReference type="InterPro" id="IPR009057">
    <property type="entry name" value="Homeodomain-like_sf"/>
</dbReference>
<dbReference type="KEGG" id="pact:CA264_03705"/>
<dbReference type="PRINTS" id="PR00032">
    <property type="entry name" value="HTHARAC"/>
</dbReference>
<dbReference type="SMART" id="SM00342">
    <property type="entry name" value="HTH_ARAC"/>
    <property type="match status" value="1"/>
</dbReference>
<keyword evidence="1" id="KW-0805">Transcription regulation</keyword>
<dbReference type="SUPFAM" id="SSF46689">
    <property type="entry name" value="Homeodomain-like"/>
    <property type="match status" value="1"/>
</dbReference>
<dbReference type="Proteomes" id="UP000266292">
    <property type="component" value="Chromosome"/>
</dbReference>
<accession>A0A1X9YP18</accession>
<dbReference type="Pfam" id="PF12833">
    <property type="entry name" value="HTH_18"/>
    <property type="match status" value="1"/>
</dbReference>
<keyword evidence="3" id="KW-0804">Transcription</keyword>
<dbReference type="Pfam" id="PF02311">
    <property type="entry name" value="AraC_binding"/>
    <property type="match status" value="1"/>
</dbReference>
<protein>
    <submittedName>
        <fullName evidence="5">AraC family transcriptional regulator</fullName>
    </submittedName>
</protein>
<dbReference type="InterPro" id="IPR003313">
    <property type="entry name" value="AraC-bd"/>
</dbReference>
<evidence type="ECO:0000313" key="5">
    <source>
        <dbReference type="EMBL" id="ARS34623.1"/>
    </source>
</evidence>